<dbReference type="EMBL" id="BAABGQ010000006">
    <property type="protein sequence ID" value="GAA4503900.1"/>
    <property type="molecule type" value="Genomic_DNA"/>
</dbReference>
<proteinExistence type="predicted"/>
<name>A0ABP8QKX4_9BACT</name>
<evidence type="ECO:0008006" key="3">
    <source>
        <dbReference type="Google" id="ProtNLM"/>
    </source>
</evidence>
<keyword evidence="2" id="KW-1185">Reference proteome</keyword>
<accession>A0ABP8QKX4</accession>
<organism evidence="1 2">
    <name type="scientific">Hymenobacter ginsengisoli</name>
    <dbReference type="NCBI Taxonomy" id="1051626"/>
    <lineage>
        <taxon>Bacteria</taxon>
        <taxon>Pseudomonadati</taxon>
        <taxon>Bacteroidota</taxon>
        <taxon>Cytophagia</taxon>
        <taxon>Cytophagales</taxon>
        <taxon>Hymenobacteraceae</taxon>
        <taxon>Hymenobacter</taxon>
    </lineage>
</organism>
<comment type="caution">
    <text evidence="1">The sequence shown here is derived from an EMBL/GenBank/DDBJ whole genome shotgun (WGS) entry which is preliminary data.</text>
</comment>
<gene>
    <name evidence="1" type="ORF">GCM10023172_29530</name>
</gene>
<protein>
    <recommendedName>
        <fullName evidence="3">PEGA domain-containing protein</fullName>
    </recommendedName>
</protein>
<evidence type="ECO:0000313" key="2">
    <source>
        <dbReference type="Proteomes" id="UP001501243"/>
    </source>
</evidence>
<sequence length="126" mass="13629">MDRGGREVYAGTTPAAVQLKSGAGFFQRAKYTIKFTKAGFATQTIPLEANVNGWYFGNLFFGGWIGMLIVDPATGAMYRIPQKDVQVALAQTTAFDLNPTAPTGLRIVSLDEVPATVRTLMVKVQP</sequence>
<dbReference type="Proteomes" id="UP001501243">
    <property type="component" value="Unassembled WGS sequence"/>
</dbReference>
<evidence type="ECO:0000313" key="1">
    <source>
        <dbReference type="EMBL" id="GAA4503900.1"/>
    </source>
</evidence>
<reference evidence="2" key="1">
    <citation type="journal article" date="2019" name="Int. J. Syst. Evol. Microbiol.">
        <title>The Global Catalogue of Microorganisms (GCM) 10K type strain sequencing project: providing services to taxonomists for standard genome sequencing and annotation.</title>
        <authorList>
            <consortium name="The Broad Institute Genomics Platform"/>
            <consortium name="The Broad Institute Genome Sequencing Center for Infectious Disease"/>
            <person name="Wu L."/>
            <person name="Ma J."/>
        </authorList>
    </citation>
    <scope>NUCLEOTIDE SEQUENCE [LARGE SCALE GENOMIC DNA]</scope>
    <source>
        <strain evidence="2">JCM 17841</strain>
    </source>
</reference>